<dbReference type="Gene3D" id="3.90.1720.30">
    <property type="entry name" value="PPPDE domains"/>
    <property type="match status" value="1"/>
</dbReference>
<feature type="region of interest" description="Disordered" evidence="4">
    <location>
        <begin position="491"/>
        <end position="518"/>
    </location>
</feature>
<organism evidence="6 7">
    <name type="scientific">Effrenium voratum</name>
    <dbReference type="NCBI Taxonomy" id="2562239"/>
    <lineage>
        <taxon>Eukaryota</taxon>
        <taxon>Sar</taxon>
        <taxon>Alveolata</taxon>
        <taxon>Dinophyceae</taxon>
        <taxon>Suessiales</taxon>
        <taxon>Symbiodiniaceae</taxon>
        <taxon>Effrenium</taxon>
    </lineage>
</organism>
<protein>
    <recommendedName>
        <fullName evidence="5">PPPDE domain-containing protein</fullName>
    </recommendedName>
</protein>
<evidence type="ECO:0000256" key="2">
    <source>
        <dbReference type="ARBA" id="ARBA00022670"/>
    </source>
</evidence>
<evidence type="ECO:0000256" key="1">
    <source>
        <dbReference type="ARBA" id="ARBA00008140"/>
    </source>
</evidence>
<keyword evidence="7" id="KW-1185">Reference proteome</keyword>
<comment type="caution">
    <text evidence="6">The sequence shown here is derived from an EMBL/GenBank/DDBJ whole genome shotgun (WGS) entry which is preliminary data.</text>
</comment>
<evidence type="ECO:0000313" key="6">
    <source>
        <dbReference type="EMBL" id="CAJ1394478.1"/>
    </source>
</evidence>
<accession>A0AA36N9R5</accession>
<keyword evidence="2" id="KW-0645">Protease</keyword>
<evidence type="ECO:0000313" key="7">
    <source>
        <dbReference type="Proteomes" id="UP001178507"/>
    </source>
</evidence>
<feature type="region of interest" description="Disordered" evidence="4">
    <location>
        <begin position="1"/>
        <end position="29"/>
    </location>
</feature>
<name>A0AA36N9R5_9DINO</name>
<keyword evidence="3" id="KW-0378">Hydrolase</keyword>
<dbReference type="InterPro" id="IPR042266">
    <property type="entry name" value="PPPDE_sf"/>
</dbReference>
<evidence type="ECO:0000256" key="3">
    <source>
        <dbReference type="ARBA" id="ARBA00022801"/>
    </source>
</evidence>
<comment type="similarity">
    <text evidence="1">Belongs to the DeSI family.</text>
</comment>
<dbReference type="InterPro" id="IPR008580">
    <property type="entry name" value="PPPDE_dom"/>
</dbReference>
<gene>
    <name evidence="6" type="ORF">EVOR1521_LOCUS19126</name>
</gene>
<feature type="compositionally biased region" description="Polar residues" evidence="4">
    <location>
        <begin position="430"/>
        <end position="443"/>
    </location>
</feature>
<dbReference type="GO" id="GO:0006508">
    <property type="term" value="P:proteolysis"/>
    <property type="evidence" value="ECO:0007669"/>
    <property type="project" value="UniProtKB-KW"/>
</dbReference>
<dbReference type="Pfam" id="PF05903">
    <property type="entry name" value="Peptidase_C97"/>
    <property type="match status" value="1"/>
</dbReference>
<dbReference type="PANTHER" id="PTHR12378">
    <property type="entry name" value="DESUMOYLATING ISOPEPTIDASE"/>
    <property type="match status" value="1"/>
</dbReference>
<dbReference type="GO" id="GO:0101005">
    <property type="term" value="F:deubiquitinase activity"/>
    <property type="evidence" value="ECO:0007669"/>
    <property type="project" value="TreeGrafter"/>
</dbReference>
<reference evidence="6" key="1">
    <citation type="submission" date="2023-08" db="EMBL/GenBank/DDBJ databases">
        <authorList>
            <person name="Chen Y."/>
            <person name="Shah S."/>
            <person name="Dougan E. K."/>
            <person name="Thang M."/>
            <person name="Chan C."/>
        </authorList>
    </citation>
    <scope>NUCLEOTIDE SEQUENCE</scope>
</reference>
<dbReference type="AlphaFoldDB" id="A0AA36N9R5"/>
<dbReference type="SMART" id="SM01179">
    <property type="entry name" value="DUF862"/>
    <property type="match status" value="1"/>
</dbReference>
<evidence type="ECO:0000256" key="4">
    <source>
        <dbReference type="SAM" id="MobiDB-lite"/>
    </source>
</evidence>
<dbReference type="Proteomes" id="UP001178507">
    <property type="component" value="Unassembled WGS sequence"/>
</dbReference>
<proteinExistence type="inferred from homology"/>
<dbReference type="GO" id="GO:0016579">
    <property type="term" value="P:protein deubiquitination"/>
    <property type="evidence" value="ECO:0007669"/>
    <property type="project" value="TreeGrafter"/>
</dbReference>
<dbReference type="EMBL" id="CAUJNA010002857">
    <property type="protein sequence ID" value="CAJ1394478.1"/>
    <property type="molecule type" value="Genomic_DNA"/>
</dbReference>
<feature type="region of interest" description="Disordered" evidence="4">
    <location>
        <begin position="404"/>
        <end position="449"/>
    </location>
</feature>
<feature type="compositionally biased region" description="Polar residues" evidence="4">
    <location>
        <begin position="1"/>
        <end position="25"/>
    </location>
</feature>
<feature type="domain" description="PPPDE" evidence="5">
    <location>
        <begin position="79"/>
        <end position="207"/>
    </location>
</feature>
<sequence length="832" mass="89777">MGQSHGQRQRRISVTSDASKDSSGSEAEEIDALADADHEIILEVIRSAPPVLVSQLAKEPVLKNHLAEDWEEDVKITARTVQLHVYDLEQFETANHALNLKVSIGGAFHAGVEVFGSEWSYGKRGVVCDAPRTAEGHNYRCSIPLGDTQKDVNEVAAILQDMCTKWRGADYDLLTHNCCSFATEFCDHLGYGEEWPSWIDRFARFLGGSRDVGYGALAVGRQVTEIMKDSVDAMVNHVFELVGGEDNEECSNTLIQVKGQEVVMLNQAHHRHAVQPPVFVSHLRLAPRPAPEFHPGQPVEYLSSQQGWIPTKVLRFLPHLNLYDLACHEQVPRAKIRPADGGMSCRSTHSVRSTNSVRSLSFRMPKFHEGDAVEYLSVSLGRWIPAKVIRFYEQTGLYDLNVKGGASEDKMRKPSVEVAQSLPSVRKQSEQSSVEVAPPNSSLPRRPRHTVTLNLPPPGWPGEACENAVSSAPPVQTMVLQQAQSALSTTRKASDTASRGEACDVSSVSVPPVRTMSQESAQTATWKASDIAASTGEACDAGSVSVPPVQTMSQESAQIATRKESDITAWTGEACDTGSSVFVPPVQTMVLHSGPIRKASDTASTGVGEACDSTGSSVSAASVPLRTMKLEPSHCAVRKVSDEASTASTPATPRQKFPVGAMVEFWSQTHRRWLPTRVEGFDPRTGLYKLDCRQDADPARMRWSVPPSPMAASQMAAPQMAAPQMAAPQVAAPQMAAPQMAAPQVAAPQVAAPQMAAPQMAAPQMAAPQVAAPQVAAPQMAASQMAAPPIATSFQAVSSEPPNAVKRVTLWDRPEPEPDTCPRTPVQCAVRA</sequence>
<dbReference type="PANTHER" id="PTHR12378:SF80">
    <property type="entry name" value="IP06716P-RELATED"/>
    <property type="match status" value="1"/>
</dbReference>
<dbReference type="PROSITE" id="PS51858">
    <property type="entry name" value="PPPDE"/>
    <property type="match status" value="1"/>
</dbReference>
<feature type="compositionally biased region" description="Basic and acidic residues" evidence="4">
    <location>
        <begin position="406"/>
        <end position="415"/>
    </location>
</feature>
<evidence type="ECO:0000259" key="5">
    <source>
        <dbReference type="PROSITE" id="PS51858"/>
    </source>
</evidence>